<dbReference type="SUPFAM" id="SSF52540">
    <property type="entry name" value="P-loop containing nucleoside triphosphate hydrolases"/>
    <property type="match status" value="1"/>
</dbReference>
<dbReference type="InterPro" id="IPR003593">
    <property type="entry name" value="AAA+_ATPase"/>
</dbReference>
<evidence type="ECO:0000256" key="4">
    <source>
        <dbReference type="ARBA" id="ARBA00022840"/>
    </source>
</evidence>
<dbReference type="AlphaFoldDB" id="A0A9D1NZI4"/>
<dbReference type="InterPro" id="IPR027417">
    <property type="entry name" value="P-loop_NTPase"/>
</dbReference>
<accession>A0A9D1NZI4</accession>
<dbReference type="EMBL" id="DVOS01000044">
    <property type="protein sequence ID" value="HIV23316.1"/>
    <property type="molecule type" value="Genomic_DNA"/>
</dbReference>
<dbReference type="PROSITE" id="PS50893">
    <property type="entry name" value="ABC_TRANSPORTER_2"/>
    <property type="match status" value="1"/>
</dbReference>
<keyword evidence="2" id="KW-0813">Transport</keyword>
<reference evidence="6" key="1">
    <citation type="submission" date="2020-10" db="EMBL/GenBank/DDBJ databases">
        <authorList>
            <person name="Gilroy R."/>
        </authorList>
    </citation>
    <scope>NUCLEOTIDE SEQUENCE</scope>
    <source>
        <strain evidence="6">ChiBcec6-7307</strain>
    </source>
</reference>
<evidence type="ECO:0000259" key="5">
    <source>
        <dbReference type="PROSITE" id="PS50893"/>
    </source>
</evidence>
<dbReference type="InterPro" id="IPR050763">
    <property type="entry name" value="ABC_transporter_ATP-binding"/>
</dbReference>
<evidence type="ECO:0000256" key="2">
    <source>
        <dbReference type="ARBA" id="ARBA00022448"/>
    </source>
</evidence>
<dbReference type="GO" id="GO:0005524">
    <property type="term" value="F:ATP binding"/>
    <property type="evidence" value="ECO:0007669"/>
    <property type="project" value="UniProtKB-KW"/>
</dbReference>
<organism evidence="6 7">
    <name type="scientific">Candidatus Merdiplasma excrementigallinarum</name>
    <dbReference type="NCBI Taxonomy" id="2840864"/>
    <lineage>
        <taxon>Bacteria</taxon>
        <taxon>Bacillati</taxon>
        <taxon>Bacillota</taxon>
        <taxon>Clostridia</taxon>
        <taxon>Lachnospirales</taxon>
        <taxon>Lachnospiraceae</taxon>
        <taxon>Lachnospiraceae incertae sedis</taxon>
        <taxon>Candidatus Merdiplasma</taxon>
    </lineage>
</organism>
<comment type="caution">
    <text evidence="6">The sequence shown here is derived from an EMBL/GenBank/DDBJ whole genome shotgun (WGS) entry which is preliminary data.</text>
</comment>
<dbReference type="InterPro" id="IPR003439">
    <property type="entry name" value="ABC_transporter-like_ATP-bd"/>
</dbReference>
<dbReference type="PANTHER" id="PTHR42711">
    <property type="entry name" value="ABC TRANSPORTER ATP-BINDING PROTEIN"/>
    <property type="match status" value="1"/>
</dbReference>
<dbReference type="Pfam" id="PF00005">
    <property type="entry name" value="ABC_tran"/>
    <property type="match status" value="1"/>
</dbReference>
<dbReference type="SMART" id="SM00382">
    <property type="entry name" value="AAA"/>
    <property type="match status" value="1"/>
</dbReference>
<evidence type="ECO:0000256" key="1">
    <source>
        <dbReference type="ARBA" id="ARBA00005417"/>
    </source>
</evidence>
<keyword evidence="3" id="KW-0547">Nucleotide-binding</keyword>
<dbReference type="PANTHER" id="PTHR42711:SF5">
    <property type="entry name" value="ABC TRANSPORTER ATP-BINDING PROTEIN NATA"/>
    <property type="match status" value="1"/>
</dbReference>
<evidence type="ECO:0000313" key="6">
    <source>
        <dbReference type="EMBL" id="HIV23316.1"/>
    </source>
</evidence>
<comment type="similarity">
    <text evidence="1">Belongs to the ABC transporter superfamily.</text>
</comment>
<reference evidence="6" key="2">
    <citation type="journal article" date="2021" name="PeerJ">
        <title>Extensive microbial diversity within the chicken gut microbiome revealed by metagenomics and culture.</title>
        <authorList>
            <person name="Gilroy R."/>
            <person name="Ravi A."/>
            <person name="Getino M."/>
            <person name="Pursley I."/>
            <person name="Horton D.L."/>
            <person name="Alikhan N.F."/>
            <person name="Baker D."/>
            <person name="Gharbi K."/>
            <person name="Hall N."/>
            <person name="Watson M."/>
            <person name="Adriaenssens E.M."/>
            <person name="Foster-Nyarko E."/>
            <person name="Jarju S."/>
            <person name="Secka A."/>
            <person name="Antonio M."/>
            <person name="Oren A."/>
            <person name="Chaudhuri R.R."/>
            <person name="La Ragione R."/>
            <person name="Hildebrand F."/>
            <person name="Pallen M.J."/>
        </authorList>
    </citation>
    <scope>NUCLEOTIDE SEQUENCE</scope>
    <source>
        <strain evidence="6">ChiBcec6-7307</strain>
    </source>
</reference>
<gene>
    <name evidence="6" type="ORF">IAC80_05190</name>
</gene>
<feature type="domain" description="ABC transporter" evidence="5">
    <location>
        <begin position="11"/>
        <end position="223"/>
    </location>
</feature>
<sequence>MERKEKRREAVKVENLKKSYGDRQVLKGVSFQVSRGEIFGVLGVNGAGKTTLLECLEGFRRYEEGKVWIGGTCGVQLQNAALPAYIRPEEAMKLFSGWKGTKKDRQSRPALELEDIRGKRYGQLSTGQKRRLQLALALIGSPEILFLDEPAAGLDVEARQKLHRAILELKKEGTAIILTSHDMGEVEQLCDRIAILREGSLIFQGTAKELAARTDGRCRVKIVTKEGEEVRFMREIGEELLAALEEYKRKGIRIQDIQVDRGTLEEHFLSLAGEVSP</sequence>
<name>A0A9D1NZI4_9FIRM</name>
<proteinExistence type="inferred from homology"/>
<dbReference type="Proteomes" id="UP000886889">
    <property type="component" value="Unassembled WGS sequence"/>
</dbReference>
<protein>
    <submittedName>
        <fullName evidence="6">ABC transporter ATP-binding protein</fullName>
    </submittedName>
</protein>
<dbReference type="Gene3D" id="3.40.50.300">
    <property type="entry name" value="P-loop containing nucleotide triphosphate hydrolases"/>
    <property type="match status" value="1"/>
</dbReference>
<keyword evidence="4 6" id="KW-0067">ATP-binding</keyword>
<evidence type="ECO:0000313" key="7">
    <source>
        <dbReference type="Proteomes" id="UP000886889"/>
    </source>
</evidence>
<dbReference type="GO" id="GO:0016887">
    <property type="term" value="F:ATP hydrolysis activity"/>
    <property type="evidence" value="ECO:0007669"/>
    <property type="project" value="InterPro"/>
</dbReference>
<evidence type="ECO:0000256" key="3">
    <source>
        <dbReference type="ARBA" id="ARBA00022741"/>
    </source>
</evidence>
<dbReference type="CDD" id="cd03230">
    <property type="entry name" value="ABC_DR_subfamily_A"/>
    <property type="match status" value="1"/>
</dbReference>